<accession>A0A0K2V7B1</accession>
<evidence type="ECO:0000313" key="10">
    <source>
        <dbReference type="EMBL" id="CDW46418.1"/>
    </source>
</evidence>
<comment type="similarity">
    <text evidence="2">Belongs to the ABC transporter superfamily. ABCG family. Eye pigment precursor importer (TC 3.A.1.204) subfamily.</text>
</comment>
<feature type="transmembrane region" description="Helical" evidence="8">
    <location>
        <begin position="806"/>
        <end position="824"/>
    </location>
</feature>
<evidence type="ECO:0000256" key="8">
    <source>
        <dbReference type="SAM" id="Phobius"/>
    </source>
</evidence>
<keyword evidence="4 8" id="KW-0812">Transmembrane</keyword>
<evidence type="ECO:0000259" key="9">
    <source>
        <dbReference type="PROSITE" id="PS50893"/>
    </source>
</evidence>
<keyword evidence="5 8" id="KW-1133">Transmembrane helix</keyword>
<dbReference type="InterPro" id="IPR050352">
    <property type="entry name" value="ABCG_transporters"/>
</dbReference>
<dbReference type="Pfam" id="PF01061">
    <property type="entry name" value="ABC2_membrane"/>
    <property type="match status" value="1"/>
</dbReference>
<proteinExistence type="inferred from homology"/>
<dbReference type="Pfam" id="PF00005">
    <property type="entry name" value="ABC_tran"/>
    <property type="match status" value="1"/>
</dbReference>
<feature type="transmembrane region" description="Helical" evidence="8">
    <location>
        <begin position="764"/>
        <end position="786"/>
    </location>
</feature>
<dbReference type="GO" id="GO:0005886">
    <property type="term" value="C:plasma membrane"/>
    <property type="evidence" value="ECO:0007669"/>
    <property type="project" value="TreeGrafter"/>
</dbReference>
<evidence type="ECO:0000256" key="4">
    <source>
        <dbReference type="ARBA" id="ARBA00022692"/>
    </source>
</evidence>
<feature type="transmembrane region" description="Helical" evidence="8">
    <location>
        <begin position="681"/>
        <end position="703"/>
    </location>
</feature>
<dbReference type="OrthoDB" id="66620at2759"/>
<keyword evidence="6 8" id="KW-0472">Membrane</keyword>
<evidence type="ECO:0000256" key="3">
    <source>
        <dbReference type="ARBA" id="ARBA00022448"/>
    </source>
</evidence>
<feature type="region of interest" description="Disordered" evidence="7">
    <location>
        <begin position="169"/>
        <end position="198"/>
    </location>
</feature>
<feature type="domain" description="ABC transporter" evidence="9">
    <location>
        <begin position="353"/>
        <end position="594"/>
    </location>
</feature>
<comment type="subcellular location">
    <subcellularLocation>
        <location evidence="1">Membrane</location>
        <topology evidence="1">Multi-pass membrane protein</topology>
    </subcellularLocation>
</comment>
<evidence type="ECO:0000256" key="5">
    <source>
        <dbReference type="ARBA" id="ARBA00022989"/>
    </source>
</evidence>
<keyword evidence="10" id="KW-0547">Nucleotide-binding</keyword>
<dbReference type="EMBL" id="HACA01029057">
    <property type="protein sequence ID" value="CDW46418.1"/>
    <property type="molecule type" value="Transcribed_RNA"/>
</dbReference>
<dbReference type="PANTHER" id="PTHR48041:SF89">
    <property type="entry name" value="FI03229P"/>
    <property type="match status" value="1"/>
</dbReference>
<feature type="transmembrane region" description="Helical" evidence="8">
    <location>
        <begin position="723"/>
        <end position="743"/>
    </location>
</feature>
<dbReference type="GO" id="GO:0140359">
    <property type="term" value="F:ABC-type transporter activity"/>
    <property type="evidence" value="ECO:0007669"/>
    <property type="project" value="InterPro"/>
</dbReference>
<dbReference type="PROSITE" id="PS50893">
    <property type="entry name" value="ABC_TRANSPORTER_2"/>
    <property type="match status" value="1"/>
</dbReference>
<dbReference type="PANTHER" id="PTHR48041">
    <property type="entry name" value="ABC TRANSPORTER G FAMILY MEMBER 28"/>
    <property type="match status" value="1"/>
</dbReference>
<protein>
    <submittedName>
        <fullName evidence="10">ATP-binding cassette sub-family G member 8</fullName>
    </submittedName>
</protein>
<dbReference type="InterPro" id="IPR027417">
    <property type="entry name" value="P-loop_NTPase"/>
</dbReference>
<dbReference type="GO" id="GO:0005524">
    <property type="term" value="F:ATP binding"/>
    <property type="evidence" value="ECO:0007669"/>
    <property type="project" value="UniProtKB-KW"/>
</dbReference>
<feature type="region of interest" description="Disordered" evidence="7">
    <location>
        <begin position="1"/>
        <end position="31"/>
    </location>
</feature>
<evidence type="ECO:0000256" key="1">
    <source>
        <dbReference type="ARBA" id="ARBA00004141"/>
    </source>
</evidence>
<evidence type="ECO:0000256" key="6">
    <source>
        <dbReference type="ARBA" id="ARBA00023136"/>
    </source>
</evidence>
<evidence type="ECO:0000256" key="2">
    <source>
        <dbReference type="ARBA" id="ARBA00005814"/>
    </source>
</evidence>
<feature type="transmembrane region" description="Helical" evidence="8">
    <location>
        <begin position="937"/>
        <end position="962"/>
    </location>
</feature>
<dbReference type="InterPro" id="IPR013525">
    <property type="entry name" value="ABC2_TM"/>
</dbReference>
<dbReference type="GO" id="GO:0016887">
    <property type="term" value="F:ATP hydrolysis activity"/>
    <property type="evidence" value="ECO:0007669"/>
    <property type="project" value="InterPro"/>
</dbReference>
<dbReference type="FunFam" id="3.40.50.300:FF:001695">
    <property type="entry name" value="ATP-binding cassette sub-family G member"/>
    <property type="match status" value="1"/>
</dbReference>
<dbReference type="InterPro" id="IPR003439">
    <property type="entry name" value="ABC_transporter-like_ATP-bd"/>
</dbReference>
<gene>
    <name evidence="10" type="primary">ABCG8</name>
</gene>
<feature type="transmembrane region" description="Helical" evidence="8">
    <location>
        <begin position="836"/>
        <end position="856"/>
    </location>
</feature>
<dbReference type="AlphaFoldDB" id="A0A0K2V7B1"/>
<reference evidence="10" key="1">
    <citation type="submission" date="2014-05" db="EMBL/GenBank/DDBJ databases">
        <authorList>
            <person name="Chronopoulou M."/>
        </authorList>
    </citation>
    <scope>NUCLEOTIDE SEQUENCE</scope>
    <source>
        <tissue evidence="10">Whole organism</tissue>
    </source>
</reference>
<dbReference type="Gene3D" id="3.40.50.300">
    <property type="entry name" value="P-loop containing nucleotide triphosphate hydrolases"/>
    <property type="match status" value="1"/>
</dbReference>
<name>A0A0K2V7B1_LEPSM</name>
<feature type="compositionally biased region" description="Polar residues" evidence="7">
    <location>
        <begin position="14"/>
        <end position="24"/>
    </location>
</feature>
<evidence type="ECO:0000256" key="7">
    <source>
        <dbReference type="SAM" id="MobiDB-lite"/>
    </source>
</evidence>
<keyword evidence="10" id="KW-0067">ATP-binding</keyword>
<organism evidence="10">
    <name type="scientific">Lepeophtheirus salmonis</name>
    <name type="common">Salmon louse</name>
    <name type="synonym">Caligus salmonis</name>
    <dbReference type="NCBI Taxonomy" id="72036"/>
    <lineage>
        <taxon>Eukaryota</taxon>
        <taxon>Metazoa</taxon>
        <taxon>Ecdysozoa</taxon>
        <taxon>Arthropoda</taxon>
        <taxon>Crustacea</taxon>
        <taxon>Multicrustacea</taxon>
        <taxon>Hexanauplia</taxon>
        <taxon>Copepoda</taxon>
        <taxon>Siphonostomatoida</taxon>
        <taxon>Caligidae</taxon>
        <taxon>Lepeophtheirus</taxon>
    </lineage>
</organism>
<sequence>MWEMKAMDGRRYNKTGSSMMSEVQTGGGGGGGHTLPHGQASTSEDLHAWSIFRQNLNSDFTDSALGSSEKSPMPYGNFHLRESTMHSILSNPKYGPKSELGANMYTYLKFGLPRVLPPLHKRENSSGYDSTDEETHHHTSKNRSNGVLRSARSEDFLNYGREEIQFATNYKRNRDRHPQSAINHRRLGTSSNSTTDRRYKSASEANLLSPTSYYYHQDDLSGTKTGRLRSLARSRASSTNRISSEKDLRDGGAFVNRGMEMDEDDDEEEEIDTELDKDSVMANNNKLGGNKAASTLSILSKSKINGVSYRNEAPMVNDKYFPKDRIYGSNGNFLGGGLHGADIIREGTKYPHLQIRGLNFEIRRYGHFIRLLDDISLDVKGGELLSIMATKEDEGTALCDIIANSFNHWNTRLDTDIILNGISVNTKRLEDRVSYVKRNINFSPDMSVRQTMLFHSFLREPGTHTRNNDTKGRINALIEDLGLVQVKHTRVKDLTVSERQRLNVAAHLLMDTDIVVLDQPTRGMDIFDTFFLVEYLRQWAGRGRIVIITLHPPTYEILTMISKILLISTGRSMYYGKRREMLPYFALIEYPCPAFKNPSDYYLDLVTLDDLSSEAMLESSQRIDQLASTFKRRMEPLPDPGPPGVLPSKIKRANFLDQIFGLWIRALIYMYPFNVIEWVKMVLLSGGISILVGVIFLGIRWQYWDREWQENPTFDQDNINDRLGFHHVMMSVGIWPMMMAMITNEWANKMPISRDVDDKLYSKMAYIFIKTLYSIPGIVGIFLAYIIPGYLLAGIHYQNVNDLDVFYYYIGYMMLYLLSIRMMIMCFVHLSSSRHWASAMGGTILVILSLVNGYVIHVKDLGDWTSWIKYVSPQYWMNHPIQRGEFSPISIFHCKDNPVITENSIIKQVPCGLSSGNKTLDYFQFGDKFQNIVRAPWYIFMPIFLTLFFYAFWQILCYVFYLGRTQKARQSRSRKSKV</sequence>
<dbReference type="SUPFAM" id="SSF52540">
    <property type="entry name" value="P-loop containing nucleoside triphosphate hydrolases"/>
    <property type="match status" value="1"/>
</dbReference>
<keyword evidence="3" id="KW-0813">Transport</keyword>
<feature type="compositionally biased region" description="Basic and acidic residues" evidence="7">
    <location>
        <begin position="1"/>
        <end position="11"/>
    </location>
</feature>
<feature type="region of interest" description="Disordered" evidence="7">
    <location>
        <begin position="121"/>
        <end position="149"/>
    </location>
</feature>
<feature type="transmembrane region" description="Helical" evidence="8">
    <location>
        <begin position="655"/>
        <end position="674"/>
    </location>
</feature>